<accession>A0A1G2MRR4</accession>
<dbReference type="Proteomes" id="UP000177565">
    <property type="component" value="Unassembled WGS sequence"/>
</dbReference>
<name>A0A1G2MRR4_9BACT</name>
<evidence type="ECO:0000313" key="2">
    <source>
        <dbReference type="EMBL" id="OHA26548.1"/>
    </source>
</evidence>
<dbReference type="STRING" id="1802312.A3C06_03155"/>
<dbReference type="GO" id="GO:0004751">
    <property type="term" value="F:ribose-5-phosphate isomerase activity"/>
    <property type="evidence" value="ECO:0007669"/>
    <property type="project" value="TreeGrafter"/>
</dbReference>
<proteinExistence type="inferred from homology"/>
<dbReference type="Pfam" id="PF02502">
    <property type="entry name" value="LacAB_rpiB"/>
    <property type="match status" value="1"/>
</dbReference>
<dbReference type="GO" id="GO:0009052">
    <property type="term" value="P:pentose-phosphate shunt, non-oxidative branch"/>
    <property type="evidence" value="ECO:0007669"/>
    <property type="project" value="TreeGrafter"/>
</dbReference>
<evidence type="ECO:0000313" key="3">
    <source>
        <dbReference type="Proteomes" id="UP000177565"/>
    </source>
</evidence>
<reference evidence="2 3" key="1">
    <citation type="journal article" date="2016" name="Nat. Commun.">
        <title>Thousands of microbial genomes shed light on interconnected biogeochemical processes in an aquifer system.</title>
        <authorList>
            <person name="Anantharaman K."/>
            <person name="Brown C.T."/>
            <person name="Hug L.A."/>
            <person name="Sharon I."/>
            <person name="Castelle C.J."/>
            <person name="Probst A.J."/>
            <person name="Thomas B.C."/>
            <person name="Singh A."/>
            <person name="Wilkins M.J."/>
            <person name="Karaoz U."/>
            <person name="Brodie E.L."/>
            <person name="Williams K.H."/>
            <person name="Hubbard S.S."/>
            <person name="Banfield J.F."/>
        </authorList>
    </citation>
    <scope>NUCLEOTIDE SEQUENCE [LARGE SCALE GENOMIC DNA]</scope>
</reference>
<evidence type="ECO:0008006" key="4">
    <source>
        <dbReference type="Google" id="ProtNLM"/>
    </source>
</evidence>
<dbReference type="PANTHER" id="PTHR30345">
    <property type="entry name" value="RIBOSE-5-PHOSPHATE ISOMERASE B"/>
    <property type="match status" value="1"/>
</dbReference>
<comment type="similarity">
    <text evidence="1">Belongs to the LacAB/RpiB family.</text>
</comment>
<dbReference type="Gene3D" id="3.40.1400.10">
    <property type="entry name" value="Sugar-phosphate isomerase, RpiB/LacA/LacB"/>
    <property type="match status" value="1"/>
</dbReference>
<dbReference type="AlphaFoldDB" id="A0A1G2MRR4"/>
<dbReference type="InterPro" id="IPR036569">
    <property type="entry name" value="RpiB_LacA_LacB_sf"/>
</dbReference>
<dbReference type="GO" id="GO:0019316">
    <property type="term" value="P:D-allose catabolic process"/>
    <property type="evidence" value="ECO:0007669"/>
    <property type="project" value="TreeGrafter"/>
</dbReference>
<gene>
    <name evidence="2" type="ORF">A3C06_03155</name>
</gene>
<organism evidence="2 3">
    <name type="scientific">Candidatus Taylorbacteria bacterium RIFCSPHIGHO2_02_FULL_46_13</name>
    <dbReference type="NCBI Taxonomy" id="1802312"/>
    <lineage>
        <taxon>Bacteria</taxon>
        <taxon>Candidatus Tayloriibacteriota</taxon>
    </lineage>
</organism>
<dbReference type="InterPro" id="IPR003500">
    <property type="entry name" value="RpiB_LacA_LacB"/>
</dbReference>
<evidence type="ECO:0000256" key="1">
    <source>
        <dbReference type="ARBA" id="ARBA00008754"/>
    </source>
</evidence>
<dbReference type="SUPFAM" id="SSF89623">
    <property type="entry name" value="Ribose/Galactose isomerase RpiB/AlsB"/>
    <property type="match status" value="1"/>
</dbReference>
<sequence length="170" mass="19030">MKIYIASDHAGYDMKNTLQRFLVGEGHEVVDCGPYEFNEADDYPDYVAEVANHVSKEPETNWGIVIGGSGEGEAIMANRFANVRAVVYNGESNSLDGRKMTDKITLTREHNNSNVLALGSWFLTEQQAKDSVLRWLSTEFKPEERHLRRLQKIEKLAPHGVSDSSSNASL</sequence>
<comment type="caution">
    <text evidence="2">The sequence shown here is derived from an EMBL/GenBank/DDBJ whole genome shotgun (WGS) entry which is preliminary data.</text>
</comment>
<dbReference type="NCBIfam" id="NF004051">
    <property type="entry name" value="PRK05571.1"/>
    <property type="match status" value="1"/>
</dbReference>
<dbReference type="NCBIfam" id="TIGR00689">
    <property type="entry name" value="rpiB_lacA_lacB"/>
    <property type="match status" value="1"/>
</dbReference>
<dbReference type="PANTHER" id="PTHR30345:SF0">
    <property type="entry name" value="DNA DAMAGE-REPAIR_TOLERATION PROTEIN DRT102"/>
    <property type="match status" value="1"/>
</dbReference>
<dbReference type="EMBL" id="MHRQ01000020">
    <property type="protein sequence ID" value="OHA26548.1"/>
    <property type="molecule type" value="Genomic_DNA"/>
</dbReference>
<dbReference type="PIRSF" id="PIRSF005384">
    <property type="entry name" value="RpiB_LacA_B"/>
    <property type="match status" value="1"/>
</dbReference>
<protein>
    <recommendedName>
        <fullName evidence="4">Ribose-5-phosphate isomerase</fullName>
    </recommendedName>
</protein>